<protein>
    <submittedName>
        <fullName evidence="2">Uncharacterized protein</fullName>
    </submittedName>
</protein>
<name>A0A8S1E7P0_9PELO</name>
<evidence type="ECO:0000313" key="2">
    <source>
        <dbReference type="EMBL" id="CAB3399822.1"/>
    </source>
</evidence>
<accession>A0A8S1E7P0</accession>
<keyword evidence="1" id="KW-0732">Signal</keyword>
<organism evidence="2 3">
    <name type="scientific">Caenorhabditis bovis</name>
    <dbReference type="NCBI Taxonomy" id="2654633"/>
    <lineage>
        <taxon>Eukaryota</taxon>
        <taxon>Metazoa</taxon>
        <taxon>Ecdysozoa</taxon>
        <taxon>Nematoda</taxon>
        <taxon>Chromadorea</taxon>
        <taxon>Rhabditida</taxon>
        <taxon>Rhabditina</taxon>
        <taxon>Rhabditomorpha</taxon>
        <taxon>Rhabditoidea</taxon>
        <taxon>Rhabditidae</taxon>
        <taxon>Peloderinae</taxon>
        <taxon>Caenorhabditis</taxon>
    </lineage>
</organism>
<dbReference type="Proteomes" id="UP000494206">
    <property type="component" value="Unassembled WGS sequence"/>
</dbReference>
<dbReference type="EMBL" id="CADEPM010000002">
    <property type="protein sequence ID" value="CAB3399822.1"/>
    <property type="molecule type" value="Genomic_DNA"/>
</dbReference>
<sequence>MFRLSHILFVLLVICLVAYSIPTTYSKNKVLNNIFKQIHNKNAAGDVFPVERYFNDAPYGLNDEQNYFVIV</sequence>
<dbReference type="AlphaFoldDB" id="A0A8S1E7P0"/>
<feature type="chain" id="PRO_5035902523" evidence="1">
    <location>
        <begin position="21"/>
        <end position="71"/>
    </location>
</feature>
<evidence type="ECO:0000313" key="3">
    <source>
        <dbReference type="Proteomes" id="UP000494206"/>
    </source>
</evidence>
<keyword evidence="3" id="KW-1185">Reference proteome</keyword>
<dbReference type="OrthoDB" id="5779912at2759"/>
<comment type="caution">
    <text evidence="2">The sequence shown here is derived from an EMBL/GenBank/DDBJ whole genome shotgun (WGS) entry which is preliminary data.</text>
</comment>
<gene>
    <name evidence="2" type="ORF">CBOVIS_LOCUS2886</name>
</gene>
<evidence type="ECO:0000256" key="1">
    <source>
        <dbReference type="SAM" id="SignalP"/>
    </source>
</evidence>
<reference evidence="2 3" key="1">
    <citation type="submission" date="2020-04" db="EMBL/GenBank/DDBJ databases">
        <authorList>
            <person name="Laetsch R D."/>
            <person name="Stevens L."/>
            <person name="Kumar S."/>
            <person name="Blaxter L. M."/>
        </authorList>
    </citation>
    <scope>NUCLEOTIDE SEQUENCE [LARGE SCALE GENOMIC DNA]</scope>
</reference>
<proteinExistence type="predicted"/>
<feature type="signal peptide" evidence="1">
    <location>
        <begin position="1"/>
        <end position="20"/>
    </location>
</feature>